<dbReference type="EMBL" id="LNZH02000211">
    <property type="protein sequence ID" value="OCB85215.1"/>
    <property type="molecule type" value="Genomic_DNA"/>
</dbReference>
<dbReference type="Pfam" id="PF00018">
    <property type="entry name" value="SH3_1"/>
    <property type="match status" value="1"/>
</dbReference>
<keyword evidence="4" id="KW-0233">DNA recombination</keyword>
<evidence type="ECO:0000313" key="7">
    <source>
        <dbReference type="EMBL" id="OCB85215.1"/>
    </source>
</evidence>
<dbReference type="Gene3D" id="2.30.30.40">
    <property type="entry name" value="SH3 Domains"/>
    <property type="match status" value="1"/>
</dbReference>
<dbReference type="GO" id="GO:0006310">
    <property type="term" value="P:DNA recombination"/>
    <property type="evidence" value="ECO:0007669"/>
    <property type="project" value="UniProtKB-KW"/>
</dbReference>
<dbReference type="GO" id="GO:0051666">
    <property type="term" value="P:actin cortical patch localization"/>
    <property type="evidence" value="ECO:0007669"/>
    <property type="project" value="TreeGrafter"/>
</dbReference>
<dbReference type="SMART" id="SM00382">
    <property type="entry name" value="AAA"/>
    <property type="match status" value="1"/>
</dbReference>
<dbReference type="GO" id="GO:0016787">
    <property type="term" value="F:hydrolase activity"/>
    <property type="evidence" value="ECO:0007669"/>
    <property type="project" value="UniProtKB-KW"/>
</dbReference>
<dbReference type="SUPFAM" id="SSF50044">
    <property type="entry name" value="SH3-domain"/>
    <property type="match status" value="1"/>
</dbReference>
<dbReference type="GO" id="GO:0000723">
    <property type="term" value="P:telomere maintenance"/>
    <property type="evidence" value="ECO:0007669"/>
    <property type="project" value="InterPro"/>
</dbReference>
<keyword evidence="4" id="KW-0067">ATP-binding</keyword>
<reference evidence="7" key="1">
    <citation type="submission" date="2016-06" db="EMBL/GenBank/DDBJ databases">
        <title>Draft Genome sequence of the fungus Inonotus baumii.</title>
        <authorList>
            <person name="Zhu H."/>
            <person name="Lin W."/>
        </authorList>
    </citation>
    <scope>NUCLEOTIDE SEQUENCE</scope>
    <source>
        <strain evidence="7">821</strain>
    </source>
</reference>
<keyword evidence="4" id="KW-0347">Helicase</keyword>
<name>A0A9Q5MZK5_SANBA</name>
<dbReference type="AlphaFoldDB" id="A0A9Q5MZK5"/>
<dbReference type="GO" id="GO:0051015">
    <property type="term" value="F:actin filament binding"/>
    <property type="evidence" value="ECO:0007669"/>
    <property type="project" value="TreeGrafter"/>
</dbReference>
<dbReference type="GO" id="GO:0030479">
    <property type="term" value="C:actin cortical patch"/>
    <property type="evidence" value="ECO:0007669"/>
    <property type="project" value="TreeGrafter"/>
</dbReference>
<keyword evidence="8" id="KW-1185">Reference proteome</keyword>
<comment type="catalytic activity">
    <reaction evidence="4">
        <text>ATP + H2O = ADP + phosphate + H(+)</text>
        <dbReference type="Rhea" id="RHEA:13065"/>
        <dbReference type="ChEBI" id="CHEBI:15377"/>
        <dbReference type="ChEBI" id="CHEBI:15378"/>
        <dbReference type="ChEBI" id="CHEBI:30616"/>
        <dbReference type="ChEBI" id="CHEBI:43474"/>
        <dbReference type="ChEBI" id="CHEBI:456216"/>
        <dbReference type="EC" id="5.6.2.3"/>
    </reaction>
</comment>
<evidence type="ECO:0000256" key="1">
    <source>
        <dbReference type="ARBA" id="ARBA00007761"/>
    </source>
</evidence>
<dbReference type="Pfam" id="PF04366">
    <property type="entry name" value="Ysc84"/>
    <property type="match status" value="1"/>
</dbReference>
<keyword evidence="4" id="KW-0547">Nucleotide-binding</keyword>
<proteinExistence type="inferred from homology"/>
<dbReference type="CDD" id="cd11525">
    <property type="entry name" value="SYLF_SH3YL1_like"/>
    <property type="match status" value="1"/>
</dbReference>
<dbReference type="SMART" id="SM00326">
    <property type="entry name" value="SH3"/>
    <property type="match status" value="1"/>
</dbReference>
<feature type="region of interest" description="Disordered" evidence="5">
    <location>
        <begin position="226"/>
        <end position="346"/>
    </location>
</feature>
<dbReference type="InterPro" id="IPR051702">
    <property type="entry name" value="SH3_domain_YSC84-like"/>
</dbReference>
<dbReference type="InterPro" id="IPR049163">
    <property type="entry name" value="Pif1-like_2B_dom"/>
</dbReference>
<comment type="similarity">
    <text evidence="1">Belongs to the SH3YL1 family.</text>
</comment>
<protein>
    <recommendedName>
        <fullName evidence="4">ATP-dependent DNA helicase</fullName>
        <ecNumber evidence="4">5.6.2.3</ecNumber>
    </recommendedName>
</protein>
<dbReference type="PANTHER" id="PTHR15629">
    <property type="entry name" value="SH3YL1 PROTEIN"/>
    <property type="match status" value="1"/>
</dbReference>
<dbReference type="PROSITE" id="PS50002">
    <property type="entry name" value="SH3"/>
    <property type="match status" value="1"/>
</dbReference>
<dbReference type="CDD" id="cd18809">
    <property type="entry name" value="SF1_C_RecD"/>
    <property type="match status" value="1"/>
</dbReference>
<evidence type="ECO:0000256" key="2">
    <source>
        <dbReference type="ARBA" id="ARBA00022443"/>
    </source>
</evidence>
<dbReference type="GO" id="GO:0051017">
    <property type="term" value="P:actin filament bundle assembly"/>
    <property type="evidence" value="ECO:0007669"/>
    <property type="project" value="TreeGrafter"/>
</dbReference>
<dbReference type="InterPro" id="IPR033643">
    <property type="entry name" value="SYLF_SH3YL1-like"/>
</dbReference>
<dbReference type="Pfam" id="PF05970">
    <property type="entry name" value="PIF1"/>
    <property type="match status" value="1"/>
</dbReference>
<comment type="caution">
    <text evidence="7">The sequence shown here is derived from an EMBL/GenBank/DDBJ whole genome shotgun (WGS) entry which is preliminary data.</text>
</comment>
<dbReference type="InterPro" id="IPR007461">
    <property type="entry name" value="Ysc84_actin-binding"/>
</dbReference>
<evidence type="ECO:0000256" key="5">
    <source>
        <dbReference type="SAM" id="MobiDB-lite"/>
    </source>
</evidence>
<comment type="cofactor">
    <cofactor evidence="4">
        <name>Mg(2+)</name>
        <dbReference type="ChEBI" id="CHEBI:18420"/>
    </cofactor>
</comment>
<feature type="compositionally biased region" description="Polar residues" evidence="5">
    <location>
        <begin position="263"/>
        <end position="273"/>
    </location>
</feature>
<dbReference type="PANTHER" id="PTHR15629:SF2">
    <property type="entry name" value="SH3 DOMAIN-CONTAINING YSC84-LIKE PROTEIN 1"/>
    <property type="match status" value="1"/>
</dbReference>
<dbReference type="Pfam" id="PF21530">
    <property type="entry name" value="Pif1_2B_dom"/>
    <property type="match status" value="1"/>
</dbReference>
<dbReference type="Gene3D" id="3.40.50.300">
    <property type="entry name" value="P-loop containing nucleotide triphosphate hydrolases"/>
    <property type="match status" value="2"/>
</dbReference>
<keyword evidence="2 3" id="KW-0728">SH3 domain</keyword>
<evidence type="ECO:0000259" key="6">
    <source>
        <dbReference type="PROSITE" id="PS50002"/>
    </source>
</evidence>
<evidence type="ECO:0000256" key="3">
    <source>
        <dbReference type="PROSITE-ProRule" id="PRU00192"/>
    </source>
</evidence>
<dbReference type="InterPro" id="IPR027417">
    <property type="entry name" value="P-loop_NTPase"/>
</dbReference>
<dbReference type="Proteomes" id="UP000757232">
    <property type="component" value="Unassembled WGS sequence"/>
</dbReference>
<sequence>MYAVKSFVDRGNNGLDGVVPRQVLEHAKGFAIFTVAKAGFLFSARAGSGVVIARLEDGSWSAPSAIGSAGLGVGGQAGAEVTDFLVVLNSRSAVRSFMSAGSLTLGGNMSIAIGPLGRNGEALGSLNTSGKIAAMYSYSKTRGLFGGVSIEGSVIVERQDANSLAYRSDVTAKQLLSGSIDPPEWAQPLIKTLETCIGMPGGHKWVDDSMDSDGLARPVSTNSGYAFGEGVASPGSELPPSLRRKKGSSSSAFPPAHWGGRKSSGSYFHSNISEETDDIAGNFSQPKETGTQYRSNGSPGGKLIEDGSATASFPTHFDSDYVPLSPTTTDTLSSRPGHRLSSSLRSQVHAPTFASDTVFDPASLLSTDKTGSTGDGTYFGSSSKYDVNPSQSQKLRTNPFVSRATDPFAYDSVGDSIDDLLHDRPKSATKPYLIPKASLQSPVAQFDGVGRAIALFDFNPVEPGDLGFRKGQVIIITKKSDKTDDWWTGKLDAPEVDCQHREDKDADTVSPHENMTTTPKHDLRLSREQARVLECVARGESVFFTGSAGTGKSALLREIIKMLGGPSTEVAVTASTGIAAVNIGGTTLHSFAGVGLGKGDAERLVEMVKKSRFALNRWRTTKTLIVDEIPDQLGGVMLPIKFAFEAVSWNKCVGSPIILQKVFRQDDKEFVSMLNRMRCGKIETEDEECFLALSRPLAYDDGIEPTELFPLRDEVECANAVRLRNLPGPSQTYVALDVPGRDHRGIQVTAQHAEKLLERLVAVKRITLKIGAQVMLIKNLSPGLVNGLLGKVSAFKTVEQALRDCNEVSVQDISQASAHSNTRSTESGSADMGMTVQDRVWPLVRFTNEHEVLCFPTTFDVVNARGDFEAHREQVPLILAWAMSVHKSQGQTLDRVKVNLARTFEKGQAYVALSRARRMETLQVLFFSKNKVMAHPRVLEWNDRITKEMQQAEEAAIMREMDSEEAIRAFFEDSDMVT</sequence>
<feature type="domain" description="SH3" evidence="6">
    <location>
        <begin position="447"/>
        <end position="520"/>
    </location>
</feature>
<feature type="compositionally biased region" description="Polar residues" evidence="5">
    <location>
        <begin position="282"/>
        <end position="297"/>
    </location>
</feature>
<gene>
    <name evidence="7" type="ORF">A7U60_g7842</name>
</gene>
<dbReference type="GO" id="GO:0043139">
    <property type="term" value="F:5'-3' DNA helicase activity"/>
    <property type="evidence" value="ECO:0007669"/>
    <property type="project" value="UniProtKB-EC"/>
</dbReference>
<dbReference type="SUPFAM" id="SSF52540">
    <property type="entry name" value="P-loop containing nucleoside triphosphate hydrolases"/>
    <property type="match status" value="2"/>
</dbReference>
<comment type="similarity">
    <text evidence="4">Belongs to the helicase family.</text>
</comment>
<dbReference type="GO" id="GO:0035091">
    <property type="term" value="F:phosphatidylinositol binding"/>
    <property type="evidence" value="ECO:0007669"/>
    <property type="project" value="TreeGrafter"/>
</dbReference>
<accession>A0A9Q5MZK5</accession>
<keyword evidence="4" id="KW-0378">Hydrolase</keyword>
<keyword evidence="4" id="KW-0227">DNA damage</keyword>
<dbReference type="InterPro" id="IPR036028">
    <property type="entry name" value="SH3-like_dom_sf"/>
</dbReference>
<feature type="region of interest" description="Disordered" evidence="5">
    <location>
        <begin position="499"/>
        <end position="519"/>
    </location>
</feature>
<keyword evidence="4" id="KW-0234">DNA repair</keyword>
<evidence type="ECO:0000256" key="4">
    <source>
        <dbReference type="RuleBase" id="RU363044"/>
    </source>
</evidence>
<dbReference type="InterPro" id="IPR003593">
    <property type="entry name" value="AAA+_ATPase"/>
</dbReference>
<dbReference type="GO" id="GO:0006281">
    <property type="term" value="P:DNA repair"/>
    <property type="evidence" value="ECO:0007669"/>
    <property type="project" value="UniProtKB-KW"/>
</dbReference>
<feature type="compositionally biased region" description="Low complexity" evidence="5">
    <location>
        <begin position="323"/>
        <end position="334"/>
    </location>
</feature>
<dbReference type="EC" id="5.6.2.3" evidence="4"/>
<dbReference type="OrthoDB" id="443981at2759"/>
<dbReference type="GO" id="GO:0005524">
    <property type="term" value="F:ATP binding"/>
    <property type="evidence" value="ECO:0007669"/>
    <property type="project" value="UniProtKB-KW"/>
</dbReference>
<dbReference type="InterPro" id="IPR010285">
    <property type="entry name" value="DNA_helicase_pif1-like_DEAD"/>
</dbReference>
<evidence type="ECO:0000313" key="8">
    <source>
        <dbReference type="Proteomes" id="UP000757232"/>
    </source>
</evidence>
<dbReference type="InterPro" id="IPR001452">
    <property type="entry name" value="SH3_domain"/>
</dbReference>
<organism evidence="7 8">
    <name type="scientific">Sanghuangporus baumii</name>
    <name type="common">Phellinus baumii</name>
    <dbReference type="NCBI Taxonomy" id="108892"/>
    <lineage>
        <taxon>Eukaryota</taxon>
        <taxon>Fungi</taxon>
        <taxon>Dikarya</taxon>
        <taxon>Basidiomycota</taxon>
        <taxon>Agaricomycotina</taxon>
        <taxon>Agaricomycetes</taxon>
        <taxon>Hymenochaetales</taxon>
        <taxon>Hymenochaetaceae</taxon>
        <taxon>Sanghuangporus</taxon>
    </lineage>
</organism>